<protein>
    <submittedName>
        <fullName evidence="1">Uncharacterized protein</fullName>
    </submittedName>
</protein>
<evidence type="ECO:0000313" key="2">
    <source>
        <dbReference type="Proteomes" id="UP001291309"/>
    </source>
</evidence>
<proteinExistence type="predicted"/>
<keyword evidence="2" id="KW-1185">Reference proteome</keyword>
<gene>
    <name evidence="1" type="ORF">SYV04_32650</name>
</gene>
<dbReference type="Proteomes" id="UP001291309">
    <property type="component" value="Unassembled WGS sequence"/>
</dbReference>
<name>A0ABU5HCJ3_9BACT</name>
<reference evidence="1 2" key="1">
    <citation type="submission" date="2023-12" db="EMBL/GenBank/DDBJ databases">
        <title>the genome sequence of Hyalangium sp. s54d21.</title>
        <authorList>
            <person name="Zhang X."/>
        </authorList>
    </citation>
    <scope>NUCLEOTIDE SEQUENCE [LARGE SCALE GENOMIC DNA]</scope>
    <source>
        <strain evidence="2">s54d21</strain>
    </source>
</reference>
<sequence>MAAELRRHLTVELVDARASPEDKQELMNLYTRVGHADAALHSPRMSDDRAALAYEREVLRRLALDVRTYVLRTHLMIAEPFWDSPPKPRDPNTVCFSGGADVLRLIQPVCAERGLKLFPFASNQDSGQERWNQLCASNIAIFDLTVPPGPELASVCYDLGLAFALGRPALIVATLGQRLPFDVDVPPVELRGDGGDIRRLGEALDERLYGQQRNVGQSAIQGTVAYALRRLGQGRGDWRTLGRLHALGEQQNPGALEARGLLETVLEHSREGALRLIHPAWVGRYPSPGERRCFHVMPFREHWSADAMRLTEQECQQRGVQYIRGDRVQDPRINHSIWEELCRASHVVVDLTGYNANVALELGLADALGRHALIVGQGDTVERLFPALAKRRVHPYALANGDARIHELLATFLSPSRDESLEGPLSLG</sequence>
<dbReference type="EMBL" id="JAXIVS010000013">
    <property type="protein sequence ID" value="MDY7231185.1"/>
    <property type="molecule type" value="Genomic_DNA"/>
</dbReference>
<dbReference type="RefSeq" id="WP_321549893.1">
    <property type="nucleotide sequence ID" value="NZ_JAXIVS010000013.1"/>
</dbReference>
<comment type="caution">
    <text evidence="1">The sequence shown here is derived from an EMBL/GenBank/DDBJ whole genome shotgun (WGS) entry which is preliminary data.</text>
</comment>
<organism evidence="1 2">
    <name type="scientific">Hyalangium rubrum</name>
    <dbReference type="NCBI Taxonomy" id="3103134"/>
    <lineage>
        <taxon>Bacteria</taxon>
        <taxon>Pseudomonadati</taxon>
        <taxon>Myxococcota</taxon>
        <taxon>Myxococcia</taxon>
        <taxon>Myxococcales</taxon>
        <taxon>Cystobacterineae</taxon>
        <taxon>Archangiaceae</taxon>
        <taxon>Hyalangium</taxon>
    </lineage>
</organism>
<evidence type="ECO:0000313" key="1">
    <source>
        <dbReference type="EMBL" id="MDY7231185.1"/>
    </source>
</evidence>
<accession>A0ABU5HCJ3</accession>